<keyword evidence="2" id="KW-1133">Transmembrane helix</keyword>
<comment type="caution">
    <text evidence="3">The sequence shown here is derived from an EMBL/GenBank/DDBJ whole genome shotgun (WGS) entry which is preliminary data.</text>
</comment>
<dbReference type="RefSeq" id="WP_190999284.1">
    <property type="nucleotide sequence ID" value="NZ_JACXSI010000044.1"/>
</dbReference>
<dbReference type="Pfam" id="PF07454">
    <property type="entry name" value="SpoIIP"/>
    <property type="match status" value="1"/>
</dbReference>
<evidence type="ECO:0000313" key="4">
    <source>
        <dbReference type="Proteomes" id="UP000602076"/>
    </source>
</evidence>
<dbReference type="AlphaFoldDB" id="A0A927HCL3"/>
<dbReference type="NCBIfam" id="TIGR02867">
    <property type="entry name" value="spore_II_P"/>
    <property type="match status" value="1"/>
</dbReference>
<keyword evidence="4" id="KW-1185">Reference proteome</keyword>
<dbReference type="Proteomes" id="UP000602076">
    <property type="component" value="Unassembled WGS sequence"/>
</dbReference>
<evidence type="ECO:0000313" key="3">
    <source>
        <dbReference type="EMBL" id="MBD3109747.1"/>
    </source>
</evidence>
<evidence type="ECO:0000256" key="1">
    <source>
        <dbReference type="SAM" id="MobiDB-lite"/>
    </source>
</evidence>
<sequence length="393" mass="43489">MKKNTYYNKITIISGSQIIKVVLSVIVLLLFVFSVSGLLTSMKSDYRPSSQSVNEAASLFTGRMLFSLLGLENEYFTASLKQEEKQNTIPEQLLKYSAKISLDDPRSLLGKELPGFSIFDSEIIIAGADMNYTNMPFESAPPNDAVPTEDPDLQNVDSIEETDPGEPSQTTNGKKAVFIYHSHNTESFTPYLKDLKNINLAHHSEVNITRVGLKLGEALESKGIGATVDTTDINKILNEKGLGHSKSYQESRTVVEAAMAGNNDLSYYIDIHRDSRRKDKTTITINGQSYSKLAFVVGGKNAKYSKNLALAKELHYEIDKKYPGLSDGVIVNAGSGQNGVYNQDLSEHAMLLEVGGVDNTFEESYRTMEAFADVFSKYYWESNQAEEVDASSE</sequence>
<keyword evidence="2" id="KW-0812">Transmembrane</keyword>
<dbReference type="EMBL" id="JACXSI010000044">
    <property type="protein sequence ID" value="MBD3109747.1"/>
    <property type="molecule type" value="Genomic_DNA"/>
</dbReference>
<name>A0A927HCL3_9BACI</name>
<keyword evidence="2" id="KW-0472">Membrane</keyword>
<proteinExistence type="predicted"/>
<reference evidence="3" key="1">
    <citation type="submission" date="2020-09" db="EMBL/GenBank/DDBJ databases">
        <title>Bacillus faecalis sp. nov., a moderately halophilic bacterium isolated from cow faeces.</title>
        <authorList>
            <person name="Jiang L."/>
            <person name="Lee J."/>
        </authorList>
    </citation>
    <scope>NUCLEOTIDE SEQUENCE</scope>
    <source>
        <strain evidence="3">AGMB 02131</strain>
    </source>
</reference>
<gene>
    <name evidence="3" type="ORF">IEO70_15515</name>
</gene>
<accession>A0A927HCL3</accession>
<organism evidence="3 4">
    <name type="scientific">Peribacillus faecalis</name>
    <dbReference type="NCBI Taxonomy" id="2772559"/>
    <lineage>
        <taxon>Bacteria</taxon>
        <taxon>Bacillati</taxon>
        <taxon>Bacillota</taxon>
        <taxon>Bacilli</taxon>
        <taxon>Bacillales</taxon>
        <taxon>Bacillaceae</taxon>
        <taxon>Peribacillus</taxon>
    </lineage>
</organism>
<evidence type="ECO:0000256" key="2">
    <source>
        <dbReference type="SAM" id="Phobius"/>
    </source>
</evidence>
<feature type="compositionally biased region" description="Acidic residues" evidence="1">
    <location>
        <begin position="147"/>
        <end position="164"/>
    </location>
</feature>
<dbReference type="InterPro" id="IPR010897">
    <property type="entry name" value="Spore_II_P"/>
</dbReference>
<dbReference type="SUPFAM" id="SSF53187">
    <property type="entry name" value="Zn-dependent exopeptidases"/>
    <property type="match status" value="1"/>
</dbReference>
<feature type="transmembrane region" description="Helical" evidence="2">
    <location>
        <begin position="21"/>
        <end position="42"/>
    </location>
</feature>
<feature type="region of interest" description="Disordered" evidence="1">
    <location>
        <begin position="136"/>
        <end position="172"/>
    </location>
</feature>
<protein>
    <submittedName>
        <fullName evidence="3">Stage II sporulation protein P</fullName>
    </submittedName>
</protein>